<dbReference type="InterPro" id="IPR027417">
    <property type="entry name" value="P-loop_NTPase"/>
</dbReference>
<name>A0A9W9T706_9EURO</name>
<feature type="repeat" description="ANK" evidence="3">
    <location>
        <begin position="1597"/>
        <end position="1630"/>
    </location>
</feature>
<dbReference type="Gene3D" id="3.40.50.300">
    <property type="entry name" value="P-loop containing nucleotide triphosphate hydrolases"/>
    <property type="match status" value="1"/>
</dbReference>
<dbReference type="InterPro" id="IPR054471">
    <property type="entry name" value="GPIID_WHD"/>
</dbReference>
<dbReference type="Pfam" id="PF22939">
    <property type="entry name" value="WHD_GPIID"/>
    <property type="match status" value="1"/>
</dbReference>
<evidence type="ECO:0000313" key="7">
    <source>
        <dbReference type="Proteomes" id="UP001150904"/>
    </source>
</evidence>
<sequence length="2018" mass="224175">MASNILGELLGPAVVGRFKAKDPGPLQRIQGLQDWLKPTDSDSPASEYRKHLYSHAPGTGEWIFETDQYRDWSTTDSVGNLWIRGIPGCGKSVVAANLISRLQQLNNGPVLFFFFREIVHSNRSPQSLLQDFCHKLIDSSLHLQSALEQLRKDFPAVESVPFDQFWECLATGLQSVDRVYCVVDALDEMEQGHDRWLEQFLDLGRQFPRSIKIITTSRQVPHVEKHMQGTCIVDLRLDRLHVDQDISVFVMQHLKESQLDLGLAEIEDIKKAICENGKGLFLYARLMLDELLRDPKDIQIRVHNLPNGLGDMYTNLLRDWATRSGTSTHFQRLILEWITHSARPLRLLELTAMIESLPDRGGLDPECNVKNAVRTTCGPLLEVCEDGAIQIIHHSLTEFLLNRDVEHTQMMHRSRDYATIDPPAVHTMIARTCLQYLTNGPLRQWEITKHGGDRPSDRKSLFLKFYFLRYAVLEWPFHVNKAGGSNDELLGHLDTFCKDGSHDYEAWNDIWRADRDDIPNCCSVMHITAYAGLVPFASYLLSRGSDPDVKDEDGHTPLVYAVMKGQHEMVSILLQHGASHDIKIKSKDYTPPQSLITYACRLNHVTVIRALINGGVDPMAKDTIGGGITNRFSRRPDPWDGPSYPDPCKDVTALASACEYGRVGAVLELIRLVDPFYLYKDNLLHFAAQKGKDWILSALLKHEKVRLAINDRDTNGDTPIYLAARNRSAPTIKILLHHGADVMIRSMNKNFPPEPPIGEESRITPAPLPSYTPLHAWAFGIPRGYYNVAKNQDLIPCLELLLNAGCDINARDHRGRTVLFEWPRLHWADMSGEDLVTALLERGADATVVDFNGETPLHSTERVNEKVARLLVNHGCNINAQRRKDGLSVLMCNAMQQNHGDPSIFHGLGADFDQQDWLGNTALHHNFKRRPAGKSCHIDGWLSKSNLHIQNHLGRTPLHEFLYRQNEMTKEKRSGEKNIPEDLVEMIKRGVSLESRDGLGRTALLIALVGEERNSLKLVEELLRLGASAQAIDYEGKSPLHYAFKPSANSTYLVKDDNRCVLAQCLIDAGASIEAIDHKGNNIFHDFINDKMIQTCGSWSDFEKRAEAIIELGVPYRQANYQGRTALHAAAAIEDHLGYSFRGGRTRLEFLLQSSMHFDVNAKDNDGITPLHLASAVSDINALTLIQHGADIQAKDNDGRTPLHFAARAGQSNVVGLLLEIYQHHSIPIDHQCVKRRSALHEASQSGSPESVKLLLDAGADPSLSDERGRTALHAAAEIENTTPAQKAQIQYYSEPPLLAKPELTSRLRRTEKSDFDKKDAFSRMGLGISHDEDARCAGEVVRLLLAAGAQPHQVDENGHHPLDVAVMLGCAPVVQALKRNVTEPPVHSLDPFRESLLTLSDAQMLDVVSSVQVPDNYIEFLERLFATGNEVLVEEFIRTKQLKLFDSDDKSKRAGIFLLPRLGLTSMMKRLLLYLDDATSMIPTLLARAAERSLCNLEMVKLLMQQLPREDRNVLAASLAEFSAGKRWWHPKALSILLEGGVDAQARVSAGSQSAISKAVSTSDGTGKAHRHKWNGETLRILLKHGADPNDVRSERESPPLHTAVRSGADAETITLLLDHGASLDSGSSNLINSAIRQNNLAMIELLLKAGADANGTDNKREVPLLQQVPPPQGGWESRSEREAVMSLLLRYGADPLRPIENGSTTVLHELCAETCNPPIGPILAVGVDINIIDSEGRTPLMKTCMNNRDLETGSAVLELIEAGADIHAADHVGCTSLYYAAEHGGVDIVAELLKRSAAISARNTEGFTPLTGVLNTYAESCTSNHFAILNMLLDARADPLGVLPDGRTALHCIATALMDSSNVDRKEQIKEDGGEDHFTEATSLYQRFLDAACDREACDNNGDTPIFHYVRAPKSYNGHDHPDFAPMRSSNPEDYTKMFAEHDVHKTNLAGDTLLHVIARRGESPCDTGDDEVLLFKTLVGLGLNPWKENNDGQTALDIAASQEKTKILALFARKE</sequence>
<feature type="repeat" description="ANK" evidence="3">
    <location>
        <begin position="1235"/>
        <end position="1267"/>
    </location>
</feature>
<dbReference type="PROSITE" id="PS50088">
    <property type="entry name" value="ANK_REPEAT"/>
    <property type="match status" value="10"/>
</dbReference>
<reference evidence="6" key="2">
    <citation type="journal article" date="2023" name="IMA Fungus">
        <title>Comparative genomic study of the Penicillium genus elucidates a diverse pangenome and 15 lateral gene transfer events.</title>
        <authorList>
            <person name="Petersen C."/>
            <person name="Sorensen T."/>
            <person name="Nielsen M.R."/>
            <person name="Sondergaard T.E."/>
            <person name="Sorensen J.L."/>
            <person name="Fitzpatrick D.A."/>
            <person name="Frisvad J.C."/>
            <person name="Nielsen K.L."/>
        </authorList>
    </citation>
    <scope>NUCLEOTIDE SEQUENCE</scope>
    <source>
        <strain evidence="6">IBT 15544</strain>
    </source>
</reference>
<dbReference type="PANTHER" id="PTHR24198:SF165">
    <property type="entry name" value="ANKYRIN REPEAT-CONTAINING PROTEIN-RELATED"/>
    <property type="match status" value="1"/>
</dbReference>
<dbReference type="PANTHER" id="PTHR24198">
    <property type="entry name" value="ANKYRIN REPEAT AND PROTEIN KINASE DOMAIN-CONTAINING PROTEIN"/>
    <property type="match status" value="1"/>
</dbReference>
<dbReference type="SUPFAM" id="SSF52540">
    <property type="entry name" value="P-loop containing nucleoside triphosphate hydrolases"/>
    <property type="match status" value="1"/>
</dbReference>
<dbReference type="Gene3D" id="1.25.40.20">
    <property type="entry name" value="Ankyrin repeat-containing domain"/>
    <property type="match status" value="9"/>
</dbReference>
<dbReference type="EMBL" id="JAPQKR010000008">
    <property type="protein sequence ID" value="KAJ5211656.1"/>
    <property type="molecule type" value="Genomic_DNA"/>
</dbReference>
<feature type="repeat" description="ANK" evidence="3">
    <location>
        <begin position="1774"/>
        <end position="1806"/>
    </location>
</feature>
<feature type="repeat" description="ANK" evidence="3">
    <location>
        <begin position="1035"/>
        <end position="1078"/>
    </location>
</feature>
<evidence type="ECO:0000313" key="6">
    <source>
        <dbReference type="EMBL" id="KAJ5211656.1"/>
    </source>
</evidence>
<feature type="repeat" description="ANK" evidence="3">
    <location>
        <begin position="1737"/>
        <end position="1773"/>
    </location>
</feature>
<dbReference type="InterPro" id="IPR036770">
    <property type="entry name" value="Ankyrin_rpt-contain_sf"/>
</dbReference>
<dbReference type="Pfam" id="PF12796">
    <property type="entry name" value="Ank_2"/>
    <property type="match status" value="7"/>
</dbReference>
<evidence type="ECO:0008006" key="8">
    <source>
        <dbReference type="Google" id="ProtNLM"/>
    </source>
</evidence>
<keyword evidence="2 3" id="KW-0040">ANK repeat</keyword>
<evidence type="ECO:0000259" key="4">
    <source>
        <dbReference type="Pfam" id="PF22939"/>
    </source>
</evidence>
<dbReference type="Pfam" id="PF24883">
    <property type="entry name" value="NPHP3_N"/>
    <property type="match status" value="1"/>
</dbReference>
<dbReference type="InterPro" id="IPR056884">
    <property type="entry name" value="NPHP3-like_N"/>
</dbReference>
<keyword evidence="7" id="KW-1185">Reference proteome</keyword>
<proteinExistence type="predicted"/>
<feature type="repeat" description="ANK" evidence="3">
    <location>
        <begin position="1628"/>
        <end position="1660"/>
    </location>
</feature>
<dbReference type="Proteomes" id="UP001150904">
    <property type="component" value="Unassembled WGS sequence"/>
</dbReference>
<feature type="repeat" description="ANK" evidence="3">
    <location>
        <begin position="1166"/>
        <end position="1197"/>
    </location>
</feature>
<reference evidence="6" key="1">
    <citation type="submission" date="2022-12" db="EMBL/GenBank/DDBJ databases">
        <authorList>
            <person name="Petersen C."/>
        </authorList>
    </citation>
    <scope>NUCLEOTIDE SEQUENCE</scope>
    <source>
        <strain evidence="6">IBT 15544</strain>
    </source>
</reference>
<feature type="repeat" description="ANK" evidence="3">
    <location>
        <begin position="715"/>
        <end position="747"/>
    </location>
</feature>
<dbReference type="OrthoDB" id="21416at2759"/>
<accession>A0A9W9T706</accession>
<organism evidence="6 7">
    <name type="scientific">Penicillium cinerascens</name>
    <dbReference type="NCBI Taxonomy" id="70096"/>
    <lineage>
        <taxon>Eukaryota</taxon>
        <taxon>Fungi</taxon>
        <taxon>Dikarya</taxon>
        <taxon>Ascomycota</taxon>
        <taxon>Pezizomycotina</taxon>
        <taxon>Eurotiomycetes</taxon>
        <taxon>Eurotiomycetidae</taxon>
        <taxon>Eurotiales</taxon>
        <taxon>Aspergillaceae</taxon>
        <taxon>Penicillium</taxon>
    </lineage>
</organism>
<keyword evidence="1" id="KW-0677">Repeat</keyword>
<feature type="repeat" description="ANK" evidence="3">
    <location>
        <begin position="1198"/>
        <end position="1220"/>
    </location>
</feature>
<dbReference type="InterPro" id="IPR002110">
    <property type="entry name" value="Ankyrin_rpt"/>
</dbReference>
<dbReference type="PRINTS" id="PR01415">
    <property type="entry name" value="ANKYRIN"/>
</dbReference>
<evidence type="ECO:0000256" key="3">
    <source>
        <dbReference type="PROSITE-ProRule" id="PRU00023"/>
    </source>
</evidence>
<feature type="domain" description="Nephrocystin 3-like N-terminal" evidence="5">
    <location>
        <begin position="58"/>
        <end position="218"/>
    </location>
</feature>
<gene>
    <name evidence="6" type="ORF">N7498_003302</name>
</gene>
<protein>
    <recommendedName>
        <fullName evidence="8">NACHT domain-containing protein</fullName>
    </recommendedName>
</protein>
<evidence type="ECO:0000259" key="5">
    <source>
        <dbReference type="Pfam" id="PF24883"/>
    </source>
</evidence>
<dbReference type="SMART" id="SM00248">
    <property type="entry name" value="ANK"/>
    <property type="match status" value="23"/>
</dbReference>
<dbReference type="RefSeq" id="XP_058309826.1">
    <property type="nucleotide sequence ID" value="XM_058450364.1"/>
</dbReference>
<dbReference type="PROSITE" id="PS50297">
    <property type="entry name" value="ANK_REP_REGION"/>
    <property type="match status" value="6"/>
</dbReference>
<feature type="domain" description="GPI inositol-deacylase winged helix" evidence="4">
    <location>
        <begin position="331"/>
        <end position="406"/>
    </location>
</feature>
<evidence type="ECO:0000256" key="2">
    <source>
        <dbReference type="ARBA" id="ARBA00023043"/>
    </source>
</evidence>
<evidence type="ECO:0000256" key="1">
    <source>
        <dbReference type="ARBA" id="ARBA00022737"/>
    </source>
</evidence>
<dbReference type="SUPFAM" id="SSF48403">
    <property type="entry name" value="Ankyrin repeat"/>
    <property type="match status" value="5"/>
</dbReference>
<feature type="repeat" description="ANK" evidence="3">
    <location>
        <begin position="553"/>
        <end position="585"/>
    </location>
</feature>
<comment type="caution">
    <text evidence="6">The sequence shown here is derived from an EMBL/GenBank/DDBJ whole genome shotgun (WGS) entry which is preliminary data.</text>
</comment>
<dbReference type="GeneID" id="83177665"/>